<proteinExistence type="predicted"/>
<accession>A0A8S1M4K2</accession>
<dbReference type="OrthoDB" id="292240at2759"/>
<gene>
    <name evidence="1" type="ORF">PSON_ATCC_30995.1.T0260218</name>
</gene>
<keyword evidence="2" id="KW-1185">Reference proteome</keyword>
<comment type="caution">
    <text evidence="1">The sequence shown here is derived from an EMBL/GenBank/DDBJ whole genome shotgun (WGS) entry which is preliminary data.</text>
</comment>
<sequence>MNFIKSLFSQSNPQQKKIAHKKAVESSILDTQFTQVRLQDIKIISKDLKKLEEILKYQPETINEQFKRCYSFHIILSSDLLQSIEKIVQYFENYQQNLCKQKFQITQSKTLATQNVNQTNIYTNEQQTFSIQYQNSMFLNVSDQIQLFEQINQNENGFMNIYFNYIQRITQNNDIYTSCRFQQYPIQDDAHNRKLQFLWLFKIINLLNFKLSFIPYFQLNFKHKTQNTLIIRDIAYLVYKDCLVEYSFLRNEITDMLESYSSFQIRESLQFYELILIMKDVTYKMKIFYDMRSSFALNSASVRDVKWFTIEKKQMIEIDNYISKIKLLNTSQFKKSLMVPTRNYVMQNLSKQSQDTNSLDNSFKKEPITAKNKKKSNDLLYSPLKLNQYKGGEHSRQ</sequence>
<evidence type="ECO:0000313" key="1">
    <source>
        <dbReference type="EMBL" id="CAD8070104.1"/>
    </source>
</evidence>
<dbReference type="EMBL" id="CAJJDN010000026">
    <property type="protein sequence ID" value="CAD8070104.1"/>
    <property type="molecule type" value="Genomic_DNA"/>
</dbReference>
<evidence type="ECO:0000313" key="2">
    <source>
        <dbReference type="Proteomes" id="UP000692954"/>
    </source>
</evidence>
<name>A0A8S1M4K2_9CILI</name>
<reference evidence="1" key="1">
    <citation type="submission" date="2021-01" db="EMBL/GenBank/DDBJ databases">
        <authorList>
            <consortium name="Genoscope - CEA"/>
            <person name="William W."/>
        </authorList>
    </citation>
    <scope>NUCLEOTIDE SEQUENCE</scope>
</reference>
<dbReference type="AlphaFoldDB" id="A0A8S1M4K2"/>
<dbReference type="Proteomes" id="UP000692954">
    <property type="component" value="Unassembled WGS sequence"/>
</dbReference>
<organism evidence="1 2">
    <name type="scientific">Paramecium sonneborni</name>
    <dbReference type="NCBI Taxonomy" id="65129"/>
    <lineage>
        <taxon>Eukaryota</taxon>
        <taxon>Sar</taxon>
        <taxon>Alveolata</taxon>
        <taxon>Ciliophora</taxon>
        <taxon>Intramacronucleata</taxon>
        <taxon>Oligohymenophorea</taxon>
        <taxon>Peniculida</taxon>
        <taxon>Parameciidae</taxon>
        <taxon>Paramecium</taxon>
    </lineage>
</organism>
<protein>
    <submittedName>
        <fullName evidence="1">Uncharacterized protein</fullName>
    </submittedName>
</protein>